<feature type="region of interest" description="Disordered" evidence="1">
    <location>
        <begin position="36"/>
        <end position="125"/>
    </location>
</feature>
<sequence>KPTAKKSQSEESMKAEVCPWEAPGSEVTAKAEICPWEVAAPPSTQEKSKQHPDALSRASKASKEPGDRTATKKGTASRDRESICPWESTDTEGSSTEYSKRREELQKDTAKKSQSEESLKAEVCPWEAPGSEATAKADICPWEVAAALPEKASSPTKLSLPVEKAGAPQPPE</sequence>
<feature type="non-terminal residue" evidence="2">
    <location>
        <position position="172"/>
    </location>
</feature>
<organism evidence="2 3">
    <name type="scientific">Upupa epops</name>
    <name type="common">Eurasian hoopoe</name>
    <dbReference type="NCBI Taxonomy" id="57439"/>
    <lineage>
        <taxon>Eukaryota</taxon>
        <taxon>Metazoa</taxon>
        <taxon>Chordata</taxon>
        <taxon>Craniata</taxon>
        <taxon>Vertebrata</taxon>
        <taxon>Euteleostomi</taxon>
        <taxon>Archelosauria</taxon>
        <taxon>Archosauria</taxon>
        <taxon>Dinosauria</taxon>
        <taxon>Saurischia</taxon>
        <taxon>Theropoda</taxon>
        <taxon>Coelurosauria</taxon>
        <taxon>Aves</taxon>
        <taxon>Neognathae</taxon>
        <taxon>Neoaves</taxon>
        <taxon>Telluraves</taxon>
        <taxon>Coraciimorphae</taxon>
        <taxon>Bucerotiformes</taxon>
        <taxon>Upupidae</taxon>
        <taxon>Upupa</taxon>
    </lineage>
</organism>
<dbReference type="OrthoDB" id="5823771at2759"/>
<evidence type="ECO:0000313" key="3">
    <source>
        <dbReference type="Proteomes" id="UP000544127"/>
    </source>
</evidence>
<dbReference type="EMBL" id="VZRI01000364">
    <property type="protein sequence ID" value="NWU88713.1"/>
    <property type="molecule type" value="Genomic_DNA"/>
</dbReference>
<feature type="region of interest" description="Disordered" evidence="1">
    <location>
        <begin position="1"/>
        <end position="24"/>
    </location>
</feature>
<proteinExistence type="predicted"/>
<feature type="compositionally biased region" description="Basic and acidic residues" evidence="1">
    <location>
        <begin position="98"/>
        <end position="120"/>
    </location>
</feature>
<dbReference type="Proteomes" id="UP000544127">
    <property type="component" value="Unassembled WGS sequence"/>
</dbReference>
<gene>
    <name evidence="2" type="primary">Gpr179</name>
    <name evidence="2" type="ORF">UPUEPO_R14785</name>
</gene>
<dbReference type="AlphaFoldDB" id="A0A7K6AFB2"/>
<feature type="non-terminal residue" evidence="2">
    <location>
        <position position="1"/>
    </location>
</feature>
<keyword evidence="3" id="KW-1185">Reference proteome</keyword>
<name>A0A7K6AFB2_UPUEP</name>
<feature type="region of interest" description="Disordered" evidence="1">
    <location>
        <begin position="150"/>
        <end position="172"/>
    </location>
</feature>
<evidence type="ECO:0000313" key="2">
    <source>
        <dbReference type="EMBL" id="NWU88713.1"/>
    </source>
</evidence>
<protein>
    <submittedName>
        <fullName evidence="2">GP179 protein</fullName>
    </submittedName>
</protein>
<accession>A0A7K6AFB2</accession>
<reference evidence="2 3" key="1">
    <citation type="submission" date="2019-09" db="EMBL/GenBank/DDBJ databases">
        <title>Bird 10,000 Genomes (B10K) Project - Family phase.</title>
        <authorList>
            <person name="Zhang G."/>
        </authorList>
    </citation>
    <scope>NUCLEOTIDE SEQUENCE [LARGE SCALE GENOMIC DNA]</scope>
    <source>
        <strain evidence="2">B10K-DU-012-37</strain>
    </source>
</reference>
<evidence type="ECO:0000256" key="1">
    <source>
        <dbReference type="SAM" id="MobiDB-lite"/>
    </source>
</evidence>
<comment type="caution">
    <text evidence="2">The sequence shown here is derived from an EMBL/GenBank/DDBJ whole genome shotgun (WGS) entry which is preliminary data.</text>
</comment>
<feature type="compositionally biased region" description="Basic and acidic residues" evidence="1">
    <location>
        <begin position="61"/>
        <end position="82"/>
    </location>
</feature>